<protein>
    <submittedName>
        <fullName evidence="2">Uncharacterized protein</fullName>
    </submittedName>
</protein>
<dbReference type="EMBL" id="MCGT01000020">
    <property type="protein sequence ID" value="ORX51730.1"/>
    <property type="molecule type" value="Genomic_DNA"/>
</dbReference>
<evidence type="ECO:0000313" key="2">
    <source>
        <dbReference type="EMBL" id="ORX51730.1"/>
    </source>
</evidence>
<dbReference type="AlphaFoldDB" id="A0A1X2GEB1"/>
<reference evidence="2 3" key="1">
    <citation type="submission" date="2016-07" db="EMBL/GenBank/DDBJ databases">
        <title>Pervasive Adenine N6-methylation of Active Genes in Fungi.</title>
        <authorList>
            <consortium name="DOE Joint Genome Institute"/>
            <person name="Mondo S.J."/>
            <person name="Dannebaum R.O."/>
            <person name="Kuo R.C."/>
            <person name="Labutti K."/>
            <person name="Haridas S."/>
            <person name="Kuo A."/>
            <person name="Salamov A."/>
            <person name="Ahrendt S.R."/>
            <person name="Lipzen A."/>
            <person name="Sullivan W."/>
            <person name="Andreopoulos W.B."/>
            <person name="Clum A."/>
            <person name="Lindquist E."/>
            <person name="Daum C."/>
            <person name="Ramamoorthy G.K."/>
            <person name="Gryganskyi A."/>
            <person name="Culley D."/>
            <person name="Magnuson J.K."/>
            <person name="James T.Y."/>
            <person name="O'Malley M.A."/>
            <person name="Stajich J.E."/>
            <person name="Spatafora J.W."/>
            <person name="Visel A."/>
            <person name="Grigoriev I.V."/>
        </authorList>
    </citation>
    <scope>NUCLEOTIDE SEQUENCE [LARGE SCALE GENOMIC DNA]</scope>
    <source>
        <strain evidence="2 3">NRRL 3301</strain>
    </source>
</reference>
<feature type="region of interest" description="Disordered" evidence="1">
    <location>
        <begin position="87"/>
        <end position="187"/>
    </location>
</feature>
<gene>
    <name evidence="2" type="ORF">DM01DRAFT_302358</name>
</gene>
<feature type="compositionally biased region" description="Low complexity" evidence="1">
    <location>
        <begin position="168"/>
        <end position="182"/>
    </location>
</feature>
<dbReference type="STRING" id="101127.A0A1X2GEB1"/>
<feature type="compositionally biased region" description="Low complexity" evidence="1">
    <location>
        <begin position="87"/>
        <end position="103"/>
    </location>
</feature>
<feature type="compositionally biased region" description="Polar residues" evidence="1">
    <location>
        <begin position="117"/>
        <end position="130"/>
    </location>
</feature>
<organism evidence="2 3">
    <name type="scientific">Hesseltinella vesiculosa</name>
    <dbReference type="NCBI Taxonomy" id="101127"/>
    <lineage>
        <taxon>Eukaryota</taxon>
        <taxon>Fungi</taxon>
        <taxon>Fungi incertae sedis</taxon>
        <taxon>Mucoromycota</taxon>
        <taxon>Mucoromycotina</taxon>
        <taxon>Mucoromycetes</taxon>
        <taxon>Mucorales</taxon>
        <taxon>Cunninghamellaceae</taxon>
        <taxon>Hesseltinella</taxon>
    </lineage>
</organism>
<evidence type="ECO:0000256" key="1">
    <source>
        <dbReference type="SAM" id="MobiDB-lite"/>
    </source>
</evidence>
<accession>A0A1X2GEB1</accession>
<evidence type="ECO:0000313" key="3">
    <source>
        <dbReference type="Proteomes" id="UP000242146"/>
    </source>
</evidence>
<name>A0A1X2GEB1_9FUNG</name>
<dbReference type="Proteomes" id="UP000242146">
    <property type="component" value="Unassembled WGS sequence"/>
</dbReference>
<sequence length="201" mass="21356">MTRHERLYKKSCTVISFGPICKARLDGQLSHKATEQVSEIKERRQLYAKLQKCWPDNWMTTYELSRQYSAYKARLKNSEQWAAAAVSASSSSPAANAKKPANAGVKRTASSSSISSGTKPPNKHTSNSSPVMEKKLKLAHEASSPSPIVIPSDDESTTLRATGDGNIPVSSAPAPGPSSAVPTIGNAKPASMNIASLISGS</sequence>
<comment type="caution">
    <text evidence="2">The sequence shown here is derived from an EMBL/GenBank/DDBJ whole genome shotgun (WGS) entry which is preliminary data.</text>
</comment>
<keyword evidence="3" id="KW-1185">Reference proteome</keyword>
<dbReference type="OrthoDB" id="5576775at2759"/>
<proteinExistence type="predicted"/>